<dbReference type="EMBL" id="CP095061">
    <property type="protein sequence ID" value="UOQ67675.1"/>
    <property type="molecule type" value="Genomic_DNA"/>
</dbReference>
<dbReference type="SUPFAM" id="SSF103088">
    <property type="entry name" value="OmpA-like"/>
    <property type="match status" value="1"/>
</dbReference>
<dbReference type="InterPro" id="IPR050330">
    <property type="entry name" value="Bact_OuterMem_StrucFunc"/>
</dbReference>
<sequence length="605" mass="64550">MMGIKREETVLEVVSSCIRAEHLNQLSVLVGQNSAATGQALAQLLPPIVSTLADRAAQPDGVDFVWDVIRQAQADQVLAQLDAMDVASWHGRGVLLLRNLLDDTYQTTIYRLATKAGLSLESYAPLLEAGVAVVLGALGKYTAEHNLRPDELGDWLQSEAKRTNSVVSPPNPDAEVFRPTALRQTTPTPTFAARAGQWQEVGGGSIFIPQPAAPEAKASKRHRWVWPLLLLLGSALGYGIFRWTSTPAPQVATGPSVPAAYTGATTQPRAAAPPTDATVPVSEVPAGQPLVITLFNGTTLKVSSNSTEYQLYNFLADPTQQVDPLNAAAGWISVDKVSFNPGQATLTANSWEQLRNLATILRTFPRAQLLFGGYTDKQKNLRLSEARAQSAMRALVAQGISSRRLQAIGSDEAAPASSNSTPEGQTLDRQLRIKVTTKLGPLLETPGAPLLAAAPVAKPADSPGAKVALPQDTVSQLTDEPVVATEIAPGEGPVEPVIEQAEADSRYQVTARMAYLFAAPNQAKATKRYLRKGEILYGGVERNGLVKIKFWNPNGALATGWLKLKELQKLSDDEAVTPTQSNSEPDSAEDTPSGSNDSASTETVP</sequence>
<dbReference type="InterPro" id="IPR006665">
    <property type="entry name" value="OmpA-like"/>
</dbReference>
<evidence type="ECO:0000313" key="5">
    <source>
        <dbReference type="Proteomes" id="UP000830401"/>
    </source>
</evidence>
<gene>
    <name evidence="4" type="ORF">MUN86_07380</name>
</gene>
<feature type="region of interest" description="Disordered" evidence="2">
    <location>
        <begin position="410"/>
        <end position="429"/>
    </location>
</feature>
<dbReference type="Pfam" id="PF06078">
    <property type="entry name" value="DUF937"/>
    <property type="match status" value="1"/>
</dbReference>
<dbReference type="PANTHER" id="PTHR30329">
    <property type="entry name" value="STATOR ELEMENT OF FLAGELLAR MOTOR COMPLEX"/>
    <property type="match status" value="1"/>
</dbReference>
<dbReference type="PANTHER" id="PTHR30329:SF21">
    <property type="entry name" value="LIPOPROTEIN YIAD-RELATED"/>
    <property type="match status" value="1"/>
</dbReference>
<evidence type="ECO:0000256" key="2">
    <source>
        <dbReference type="SAM" id="MobiDB-lite"/>
    </source>
</evidence>
<protein>
    <submittedName>
        <fullName evidence="4">OmpA family protein</fullName>
    </submittedName>
</protein>
<evidence type="ECO:0000313" key="4">
    <source>
        <dbReference type="EMBL" id="UOQ67675.1"/>
    </source>
</evidence>
<dbReference type="Proteomes" id="UP000830401">
    <property type="component" value="Chromosome"/>
</dbReference>
<feature type="region of interest" description="Disordered" evidence="2">
    <location>
        <begin position="572"/>
        <end position="605"/>
    </location>
</feature>
<accession>A0ABY4G9U7</accession>
<organism evidence="4 5">
    <name type="scientific">Hymenobacter volaticus</name>
    <dbReference type="NCBI Taxonomy" id="2932254"/>
    <lineage>
        <taxon>Bacteria</taxon>
        <taxon>Pseudomonadati</taxon>
        <taxon>Bacteroidota</taxon>
        <taxon>Cytophagia</taxon>
        <taxon>Cytophagales</taxon>
        <taxon>Hymenobacteraceae</taxon>
        <taxon>Hymenobacter</taxon>
    </lineage>
</organism>
<dbReference type="InterPro" id="IPR036737">
    <property type="entry name" value="OmpA-like_sf"/>
</dbReference>
<dbReference type="CDD" id="cd07185">
    <property type="entry name" value="OmpA_C-like"/>
    <property type="match status" value="1"/>
</dbReference>
<dbReference type="Pfam" id="PF00691">
    <property type="entry name" value="OmpA"/>
    <property type="match status" value="1"/>
</dbReference>
<dbReference type="RefSeq" id="WP_245123580.1">
    <property type="nucleotide sequence ID" value="NZ_CP095061.1"/>
</dbReference>
<feature type="compositionally biased region" description="Polar residues" evidence="2">
    <location>
        <begin position="416"/>
        <end position="428"/>
    </location>
</feature>
<proteinExistence type="predicted"/>
<dbReference type="PROSITE" id="PS51123">
    <property type="entry name" value="OMPA_2"/>
    <property type="match status" value="1"/>
</dbReference>
<evidence type="ECO:0000259" key="3">
    <source>
        <dbReference type="PROSITE" id="PS51123"/>
    </source>
</evidence>
<feature type="compositionally biased region" description="Polar residues" evidence="2">
    <location>
        <begin position="577"/>
        <end position="605"/>
    </location>
</feature>
<dbReference type="InterPro" id="IPR009282">
    <property type="entry name" value="DUF937"/>
</dbReference>
<evidence type="ECO:0000256" key="1">
    <source>
        <dbReference type="PROSITE-ProRule" id="PRU00473"/>
    </source>
</evidence>
<name>A0ABY4G9U7_9BACT</name>
<reference evidence="4" key="1">
    <citation type="submission" date="2022-04" db="EMBL/GenBank/DDBJ databases">
        <title>Hymenobacter sp. isolated from the air.</title>
        <authorList>
            <person name="Won M."/>
            <person name="Lee C.-M."/>
            <person name="Woen H.-Y."/>
            <person name="Kwon S.-W."/>
        </authorList>
    </citation>
    <scope>NUCLEOTIDE SEQUENCE</scope>
    <source>
        <strain evidence="4">5420S-77</strain>
    </source>
</reference>
<keyword evidence="5" id="KW-1185">Reference proteome</keyword>
<feature type="domain" description="OmpA-like" evidence="3">
    <location>
        <begin position="326"/>
        <end position="439"/>
    </location>
</feature>
<dbReference type="Gene3D" id="3.30.1330.60">
    <property type="entry name" value="OmpA-like domain"/>
    <property type="match status" value="1"/>
</dbReference>
<keyword evidence="1" id="KW-0472">Membrane</keyword>